<feature type="chain" id="PRO_5012307730" description="Ig-like domain-containing protein" evidence="1">
    <location>
        <begin position="20"/>
        <end position="94"/>
    </location>
</feature>
<dbReference type="RefSeq" id="XP_020116031.1">
    <property type="nucleotide sequence ID" value="XM_020263859.1"/>
</dbReference>
<evidence type="ECO:0000313" key="3">
    <source>
        <dbReference type="Proteomes" id="UP000214365"/>
    </source>
</evidence>
<sequence>MQAKLLLLSLAAAPALVASWSLTWYSGSDCTGPLGHIDSASSTLTSGEFDVGVNSCIADESGDHITINDVLVVPYACASVSHPDGKAAKWKYWS</sequence>
<evidence type="ECO:0000256" key="1">
    <source>
        <dbReference type="SAM" id="SignalP"/>
    </source>
</evidence>
<keyword evidence="3" id="KW-1185">Reference proteome</keyword>
<proteinExistence type="predicted"/>
<comment type="caution">
    <text evidence="2">The sequence shown here is derived from an EMBL/GenBank/DDBJ whole genome shotgun (WGS) entry which is preliminary data.</text>
</comment>
<keyword evidence="1" id="KW-0732">Signal</keyword>
<gene>
    <name evidence="2" type="ORF">UA08_08799</name>
</gene>
<dbReference type="AlphaFoldDB" id="A0A225A7U3"/>
<accession>A0A225A7U3</accession>
<dbReference type="EMBL" id="LFMY01000017">
    <property type="protein sequence ID" value="OKL55910.1"/>
    <property type="molecule type" value="Genomic_DNA"/>
</dbReference>
<organism evidence="2 3">
    <name type="scientific">Talaromyces atroroseus</name>
    <dbReference type="NCBI Taxonomy" id="1441469"/>
    <lineage>
        <taxon>Eukaryota</taxon>
        <taxon>Fungi</taxon>
        <taxon>Dikarya</taxon>
        <taxon>Ascomycota</taxon>
        <taxon>Pezizomycotina</taxon>
        <taxon>Eurotiomycetes</taxon>
        <taxon>Eurotiomycetidae</taxon>
        <taxon>Eurotiales</taxon>
        <taxon>Trichocomaceae</taxon>
        <taxon>Talaromyces</taxon>
        <taxon>Talaromyces sect. Trachyspermi</taxon>
    </lineage>
</organism>
<protein>
    <recommendedName>
        <fullName evidence="4">Ig-like domain-containing protein</fullName>
    </recommendedName>
</protein>
<feature type="signal peptide" evidence="1">
    <location>
        <begin position="1"/>
        <end position="19"/>
    </location>
</feature>
<reference evidence="2 3" key="1">
    <citation type="submission" date="2015-06" db="EMBL/GenBank/DDBJ databases">
        <title>Talaromyces atroroseus IBT 11181 draft genome.</title>
        <authorList>
            <person name="Rasmussen K.B."/>
            <person name="Rasmussen S."/>
            <person name="Petersen B."/>
            <person name="Sicheritz-Ponten T."/>
            <person name="Mortensen U.H."/>
            <person name="Thrane U."/>
        </authorList>
    </citation>
    <scope>NUCLEOTIDE SEQUENCE [LARGE SCALE GENOMIC DNA]</scope>
    <source>
        <strain evidence="2 3">IBT 11181</strain>
    </source>
</reference>
<evidence type="ECO:0000313" key="2">
    <source>
        <dbReference type="EMBL" id="OKL55910.1"/>
    </source>
</evidence>
<dbReference type="GeneID" id="31008555"/>
<evidence type="ECO:0008006" key="4">
    <source>
        <dbReference type="Google" id="ProtNLM"/>
    </source>
</evidence>
<dbReference type="Proteomes" id="UP000214365">
    <property type="component" value="Unassembled WGS sequence"/>
</dbReference>
<name>A0A225A7U3_TALAT</name>